<protein>
    <submittedName>
        <fullName evidence="1">Uncharacterized protein</fullName>
    </submittedName>
</protein>
<evidence type="ECO:0000313" key="2">
    <source>
        <dbReference type="Proteomes" id="UP000203826"/>
    </source>
</evidence>
<gene>
    <name evidence="1" type="ORF">ceV_165</name>
</gene>
<dbReference type="EMBL" id="KT820662">
    <property type="protein sequence ID" value="ALH23071.1"/>
    <property type="molecule type" value="Genomic_DNA"/>
</dbReference>
<reference evidence="1 2" key="1">
    <citation type="journal article" date="2015" name="Genome Announc.">
        <title>The 474-Kilobase-Pair Complete Genome Sequence of CeV-01B, a Virus Infecting Haptolina (Chrysochromulina) ericina (Prymnesiophyceae).</title>
        <authorList>
            <person name="Gallot-Lavallee L."/>
            <person name="Pagarete A."/>
            <person name="Legendre M."/>
            <person name="Santini S."/>
            <person name="Sandaa R.A."/>
            <person name="Himmelbauer H."/>
            <person name="Ogata H."/>
            <person name="Bratbak G."/>
            <person name="Claverie J.M."/>
        </authorList>
    </citation>
    <scope>NUCLEOTIDE SEQUENCE [LARGE SCALE GENOMIC DNA]</scope>
    <source>
        <strain evidence="1">CeV-01B</strain>
    </source>
</reference>
<proteinExistence type="predicted"/>
<dbReference type="KEGG" id="vg:26049032"/>
<evidence type="ECO:0000313" key="1">
    <source>
        <dbReference type="EMBL" id="ALH23071.1"/>
    </source>
</evidence>
<accession>A0A0N9QQF7</accession>
<organism evidence="1 2">
    <name type="scientific">Chrysochromulina ericina virus CeV-01B</name>
    <dbReference type="NCBI Taxonomy" id="3070830"/>
    <lineage>
        <taxon>Viruses</taxon>
        <taxon>Varidnaviria</taxon>
        <taxon>Bamfordvirae</taxon>
        <taxon>Nucleocytoviricota</taxon>
        <taxon>Megaviricetes</taxon>
        <taxon>Imitervirales</taxon>
        <taxon>Mesomimiviridae</taxon>
        <taxon>Tethysvirus</taxon>
        <taxon>Tethysvirus raunefjordenense</taxon>
    </lineage>
</organism>
<sequence>MNLFTILLGISLTNAFHLTSPFQLIIPKLVNPRNGNIKMNYLPQQLIQTLGKGQIGNEWTYEDFVSNNTVLENIDVSYS</sequence>
<keyword evidence="2" id="KW-1185">Reference proteome</keyword>
<dbReference type="Proteomes" id="UP000203826">
    <property type="component" value="Segment"/>
</dbReference>
<name>A0A0N9QQF7_9VIRU</name>